<dbReference type="InterPro" id="IPR014757">
    <property type="entry name" value="Tscrpt_reg_IclR_C"/>
</dbReference>
<gene>
    <name evidence="2" type="ORF">D0469_06205</name>
</gene>
<accession>A0A372LQL6</accession>
<name>A0A372LQL6_9BACI</name>
<dbReference type="AlphaFoldDB" id="A0A372LQL6"/>
<organism evidence="2 3">
    <name type="scientific">Peribacillus saganii</name>
    <dbReference type="NCBI Taxonomy" id="2303992"/>
    <lineage>
        <taxon>Bacteria</taxon>
        <taxon>Bacillati</taxon>
        <taxon>Bacillota</taxon>
        <taxon>Bacilli</taxon>
        <taxon>Bacillales</taxon>
        <taxon>Bacillaceae</taxon>
        <taxon>Peribacillus</taxon>
    </lineage>
</organism>
<evidence type="ECO:0000313" key="2">
    <source>
        <dbReference type="EMBL" id="RFU70523.1"/>
    </source>
</evidence>
<dbReference type="EMBL" id="QVTE01000015">
    <property type="protein sequence ID" value="RFU70523.1"/>
    <property type="molecule type" value="Genomic_DNA"/>
</dbReference>
<sequence length="77" mass="8450">MIDREILEHQLDLEELRKELSEVRKNGYSISMESLIPGIVAVGCPIFGCDNKIIATISIVGILGVLDLSSNSKIIHT</sequence>
<dbReference type="PROSITE" id="PS51078">
    <property type="entry name" value="ICLR_ED"/>
    <property type="match status" value="1"/>
</dbReference>
<dbReference type="Pfam" id="PF01614">
    <property type="entry name" value="IclR_C"/>
    <property type="match status" value="1"/>
</dbReference>
<dbReference type="SUPFAM" id="SSF55781">
    <property type="entry name" value="GAF domain-like"/>
    <property type="match status" value="1"/>
</dbReference>
<dbReference type="InterPro" id="IPR029016">
    <property type="entry name" value="GAF-like_dom_sf"/>
</dbReference>
<proteinExistence type="predicted"/>
<evidence type="ECO:0000313" key="3">
    <source>
        <dbReference type="Proteomes" id="UP000264541"/>
    </source>
</evidence>
<reference evidence="2 3" key="1">
    <citation type="submission" date="2018-08" db="EMBL/GenBank/DDBJ databases">
        <title>Bacillus chawlae sp. nov., Bacillus glennii sp. nov., and Bacillus saganii sp. nov. Isolated from the Vehicle Assembly Building at Kennedy Space Center where the Viking Spacecraft were Assembled.</title>
        <authorList>
            <person name="Seuylemezian A."/>
            <person name="Vaishampayan P."/>
        </authorList>
    </citation>
    <scope>NUCLEOTIDE SEQUENCE [LARGE SCALE GENOMIC DNA]</scope>
    <source>
        <strain evidence="2 3">V47-23a</strain>
    </source>
</reference>
<keyword evidence="3" id="KW-1185">Reference proteome</keyword>
<dbReference type="Gene3D" id="3.30.450.40">
    <property type="match status" value="1"/>
</dbReference>
<dbReference type="Proteomes" id="UP000264541">
    <property type="component" value="Unassembled WGS sequence"/>
</dbReference>
<comment type="caution">
    <text evidence="2">The sequence shown here is derived from an EMBL/GenBank/DDBJ whole genome shotgun (WGS) entry which is preliminary data.</text>
</comment>
<dbReference type="OrthoDB" id="9778379at2"/>
<protein>
    <recommendedName>
        <fullName evidence="1">IclR-ED domain-containing protein</fullName>
    </recommendedName>
</protein>
<feature type="domain" description="IclR-ED" evidence="1">
    <location>
        <begin position="1"/>
        <end position="77"/>
    </location>
</feature>
<evidence type="ECO:0000259" key="1">
    <source>
        <dbReference type="PROSITE" id="PS51078"/>
    </source>
</evidence>